<dbReference type="InterPro" id="IPR002559">
    <property type="entry name" value="Transposase_11"/>
</dbReference>
<keyword evidence="4" id="KW-0233">DNA recombination</keyword>
<dbReference type="InterPro" id="IPR012337">
    <property type="entry name" value="RNaseH-like_sf"/>
</dbReference>
<name>A0A7W4P4X2_9PROT</name>
<reference evidence="6 7" key="1">
    <citation type="submission" date="2020-04" db="EMBL/GenBank/DDBJ databases">
        <title>Description of novel Gluconacetobacter.</title>
        <authorList>
            <person name="Sombolestani A."/>
        </authorList>
    </citation>
    <scope>NUCLEOTIDE SEQUENCE [LARGE SCALE GENOMIC DNA]</scope>
    <source>
        <strain evidence="6 7">LMG 27724</strain>
    </source>
</reference>
<dbReference type="AlphaFoldDB" id="A0A7W4P4X2"/>
<dbReference type="NCBIfam" id="NF033592">
    <property type="entry name" value="transpos_IS4_1"/>
    <property type="match status" value="1"/>
</dbReference>
<evidence type="ECO:0000256" key="3">
    <source>
        <dbReference type="ARBA" id="ARBA00023125"/>
    </source>
</evidence>
<gene>
    <name evidence="6" type="ORF">HLH35_19680</name>
</gene>
<keyword evidence="3" id="KW-0238">DNA-binding</keyword>
<keyword evidence="7" id="KW-1185">Reference proteome</keyword>
<keyword evidence="2" id="KW-0815">Transposition</keyword>
<evidence type="ECO:0000256" key="4">
    <source>
        <dbReference type="ARBA" id="ARBA00023172"/>
    </source>
</evidence>
<evidence type="ECO:0000256" key="1">
    <source>
        <dbReference type="ARBA" id="ARBA00010075"/>
    </source>
</evidence>
<evidence type="ECO:0000313" key="6">
    <source>
        <dbReference type="EMBL" id="MBB2174285.1"/>
    </source>
</evidence>
<evidence type="ECO:0000256" key="2">
    <source>
        <dbReference type="ARBA" id="ARBA00022578"/>
    </source>
</evidence>
<dbReference type="Proteomes" id="UP000577891">
    <property type="component" value="Unassembled WGS sequence"/>
</dbReference>
<dbReference type="EMBL" id="JABEQE010000049">
    <property type="protein sequence ID" value="MBB2174285.1"/>
    <property type="molecule type" value="Genomic_DNA"/>
</dbReference>
<evidence type="ECO:0000259" key="5">
    <source>
        <dbReference type="Pfam" id="PF01609"/>
    </source>
</evidence>
<dbReference type="Pfam" id="PF01609">
    <property type="entry name" value="DDE_Tnp_1"/>
    <property type="match status" value="1"/>
</dbReference>
<dbReference type="Gene3D" id="3.90.350.10">
    <property type="entry name" value="Transposase Inhibitor Protein From Tn5, Chain A, domain 1"/>
    <property type="match status" value="1"/>
</dbReference>
<dbReference type="SUPFAM" id="SSF53098">
    <property type="entry name" value="Ribonuclease H-like"/>
    <property type="match status" value="1"/>
</dbReference>
<dbReference type="InterPro" id="IPR047952">
    <property type="entry name" value="Transpos_IS4"/>
</dbReference>
<evidence type="ECO:0000313" key="7">
    <source>
        <dbReference type="Proteomes" id="UP000577891"/>
    </source>
</evidence>
<comment type="similarity">
    <text evidence="1">Belongs to the transposase 11 family.</text>
</comment>
<organism evidence="6 7">
    <name type="scientific">Gluconacetobacter asukensis</name>
    <dbReference type="NCBI Taxonomy" id="1017181"/>
    <lineage>
        <taxon>Bacteria</taxon>
        <taxon>Pseudomonadati</taxon>
        <taxon>Pseudomonadota</taxon>
        <taxon>Alphaproteobacteria</taxon>
        <taxon>Acetobacterales</taxon>
        <taxon>Acetobacteraceae</taxon>
        <taxon>Gluconacetobacter</taxon>
    </lineage>
</organism>
<feature type="domain" description="Transposase IS4-like" evidence="5">
    <location>
        <begin position="115"/>
        <end position="341"/>
    </location>
</feature>
<accession>A0A7W4P4X2</accession>
<proteinExistence type="inferred from homology"/>
<comment type="caution">
    <text evidence="6">The sequence shown here is derived from an EMBL/GenBank/DDBJ whole genome shotgun (WGS) entry which is preliminary data.</text>
</comment>
<dbReference type="GO" id="GO:0003677">
    <property type="term" value="F:DNA binding"/>
    <property type="evidence" value="ECO:0007669"/>
    <property type="project" value="UniProtKB-KW"/>
</dbReference>
<dbReference type="GO" id="GO:0004803">
    <property type="term" value="F:transposase activity"/>
    <property type="evidence" value="ECO:0007669"/>
    <property type="project" value="InterPro"/>
</dbReference>
<dbReference type="GO" id="GO:0006313">
    <property type="term" value="P:DNA transposition"/>
    <property type="evidence" value="ECO:0007669"/>
    <property type="project" value="InterPro"/>
</dbReference>
<sequence>MRSVSLLGGDWGSVVRAISAVVDLEATSRSTGALRRVRKVRSAEGLLRLALMYGPGGQSLRAAAARAGDAGIAELSDKAVEGRLRGMGDWLAHILACLLASRAGMASPSDEAGLSLSLVDGSVICAPGRGGRWKLHACYDPGRGRFTSLHLTTDRIAEETAHTPVGAGRTVITDRGYARVRNFHDVLSQGSDFITRMGWRAVRLYDAAGQKLDVMTALPEDNVPCDRDVHVKGMAQKLRLVIQRLPAESAGSARRRKARKANRNGHELDPRTAEAAGFLILLTSLSRDRHPAEQVIALYRNRWQVEIGFKRLKTLGGIDRLPAANPALARTWLLAHLIAAVMTDDLANEIIGVSPSA</sequence>
<protein>
    <submittedName>
        <fullName evidence="6">IS4 family transposase</fullName>
    </submittedName>
</protein>
<dbReference type="PANTHER" id="PTHR33258">
    <property type="entry name" value="TRANSPOSASE INSL FOR INSERTION SEQUENCE ELEMENT IS186A-RELATED"/>
    <property type="match status" value="1"/>
</dbReference>
<dbReference type="PANTHER" id="PTHR33258:SF1">
    <property type="entry name" value="TRANSPOSASE INSL FOR INSERTION SEQUENCE ELEMENT IS186A-RELATED"/>
    <property type="match status" value="1"/>
</dbReference>
<dbReference type="RefSeq" id="WP_182980737.1">
    <property type="nucleotide sequence ID" value="NZ_JABEQE010000049.1"/>
</dbReference>